<comment type="caution">
    <text evidence="6">The sequence shown here is derived from an EMBL/GenBank/DDBJ whole genome shotgun (WGS) entry which is preliminary data.</text>
</comment>
<organism evidence="6 7">
    <name type="scientific">Ancylomarina euxinus</name>
    <dbReference type="NCBI Taxonomy" id="2283627"/>
    <lineage>
        <taxon>Bacteria</taxon>
        <taxon>Pseudomonadati</taxon>
        <taxon>Bacteroidota</taxon>
        <taxon>Bacteroidia</taxon>
        <taxon>Marinilabiliales</taxon>
        <taxon>Marinifilaceae</taxon>
        <taxon>Ancylomarina</taxon>
    </lineage>
</organism>
<sequence length="143" mass="16312">MRQTLIILFILFLLVSLSCTSSDNKTLLVKGKIPKNELEKGSQIYRAKCMTCHRKNGEGLIRVYPPLANSDYLKNKLEDAIRMVKYGSGKMIKVNGEKYNGYMPASGLNDKDLSLVFNYILNSWGNEYGRIDNEIVNKIKEKK</sequence>
<dbReference type="PANTHER" id="PTHR35008">
    <property type="entry name" value="BLL4482 PROTEIN-RELATED"/>
    <property type="match status" value="1"/>
</dbReference>
<dbReference type="EMBL" id="QQWG01000005">
    <property type="protein sequence ID" value="RRG22562.1"/>
    <property type="molecule type" value="Genomic_DNA"/>
</dbReference>
<proteinExistence type="predicted"/>
<evidence type="ECO:0000256" key="2">
    <source>
        <dbReference type="ARBA" id="ARBA00022723"/>
    </source>
</evidence>
<dbReference type="Pfam" id="PF00034">
    <property type="entry name" value="Cytochrom_C"/>
    <property type="match status" value="1"/>
</dbReference>
<dbReference type="RefSeq" id="WP_125030189.1">
    <property type="nucleotide sequence ID" value="NZ_JAPXVP010000001.1"/>
</dbReference>
<keyword evidence="3 4" id="KW-0408">Iron</keyword>
<evidence type="ECO:0000256" key="3">
    <source>
        <dbReference type="ARBA" id="ARBA00023004"/>
    </source>
</evidence>
<keyword evidence="7" id="KW-1185">Reference proteome</keyword>
<evidence type="ECO:0000256" key="4">
    <source>
        <dbReference type="PROSITE-ProRule" id="PRU00433"/>
    </source>
</evidence>
<evidence type="ECO:0000256" key="1">
    <source>
        <dbReference type="ARBA" id="ARBA00022617"/>
    </source>
</evidence>
<gene>
    <name evidence="6" type="ORF">DWB61_07050</name>
</gene>
<feature type="domain" description="Cytochrome c" evidence="5">
    <location>
        <begin position="36"/>
        <end position="124"/>
    </location>
</feature>
<dbReference type="OrthoDB" id="9811395at2"/>
<dbReference type="InterPro" id="IPR051459">
    <property type="entry name" value="Cytochrome_c-type_DH"/>
</dbReference>
<dbReference type="GO" id="GO:0046872">
    <property type="term" value="F:metal ion binding"/>
    <property type="evidence" value="ECO:0007669"/>
    <property type="project" value="UniProtKB-KW"/>
</dbReference>
<keyword evidence="1 4" id="KW-0349">Heme</keyword>
<dbReference type="Gene3D" id="1.10.760.10">
    <property type="entry name" value="Cytochrome c-like domain"/>
    <property type="match status" value="1"/>
</dbReference>
<keyword evidence="2 4" id="KW-0479">Metal-binding</keyword>
<dbReference type="PROSITE" id="PS51257">
    <property type="entry name" value="PROKAR_LIPOPROTEIN"/>
    <property type="match status" value="1"/>
</dbReference>
<accession>A0A425Y317</accession>
<dbReference type="InterPro" id="IPR036909">
    <property type="entry name" value="Cyt_c-like_dom_sf"/>
</dbReference>
<dbReference type="GO" id="GO:0009055">
    <property type="term" value="F:electron transfer activity"/>
    <property type="evidence" value="ECO:0007669"/>
    <property type="project" value="InterPro"/>
</dbReference>
<dbReference type="InterPro" id="IPR009056">
    <property type="entry name" value="Cyt_c-like_dom"/>
</dbReference>
<dbReference type="Proteomes" id="UP000285794">
    <property type="component" value="Unassembled WGS sequence"/>
</dbReference>
<dbReference type="AlphaFoldDB" id="A0A425Y317"/>
<dbReference type="PANTHER" id="PTHR35008:SF8">
    <property type="entry name" value="ALCOHOL DEHYDROGENASE CYTOCHROME C SUBUNIT"/>
    <property type="match status" value="1"/>
</dbReference>
<evidence type="ECO:0000313" key="7">
    <source>
        <dbReference type="Proteomes" id="UP000285794"/>
    </source>
</evidence>
<name>A0A425Y317_9BACT</name>
<dbReference type="PROSITE" id="PS51007">
    <property type="entry name" value="CYTC"/>
    <property type="match status" value="1"/>
</dbReference>
<reference evidence="6 7" key="1">
    <citation type="submission" date="2018-07" db="EMBL/GenBank/DDBJ databases">
        <title>Draft genome sequence of Ancylomarina sp. M1P.</title>
        <authorList>
            <person name="Yadav S."/>
            <person name="Villanueva L."/>
            <person name="Damste J.S.S."/>
        </authorList>
    </citation>
    <scope>NUCLEOTIDE SEQUENCE [LARGE SCALE GENOMIC DNA]</scope>
    <source>
        <strain evidence="6 7">M1P</strain>
    </source>
</reference>
<evidence type="ECO:0000313" key="6">
    <source>
        <dbReference type="EMBL" id="RRG22562.1"/>
    </source>
</evidence>
<protein>
    <submittedName>
        <fullName evidence="6">Cytochrome c</fullName>
    </submittedName>
</protein>
<evidence type="ECO:0000259" key="5">
    <source>
        <dbReference type="PROSITE" id="PS51007"/>
    </source>
</evidence>
<dbReference type="GO" id="GO:0020037">
    <property type="term" value="F:heme binding"/>
    <property type="evidence" value="ECO:0007669"/>
    <property type="project" value="InterPro"/>
</dbReference>
<dbReference type="SUPFAM" id="SSF46626">
    <property type="entry name" value="Cytochrome c"/>
    <property type="match status" value="1"/>
</dbReference>